<accession>A0A1D2JLJ0</accession>
<dbReference type="InterPro" id="IPR021858">
    <property type="entry name" value="Fun_TF"/>
</dbReference>
<dbReference type="GO" id="GO:0005634">
    <property type="term" value="C:nucleus"/>
    <property type="evidence" value="ECO:0007669"/>
    <property type="project" value="UniProtKB-SubCell"/>
</dbReference>
<dbReference type="GO" id="GO:0000981">
    <property type="term" value="F:DNA-binding transcription factor activity, RNA polymerase II-specific"/>
    <property type="evidence" value="ECO:0007669"/>
    <property type="project" value="InterPro"/>
</dbReference>
<evidence type="ECO:0000256" key="5">
    <source>
        <dbReference type="ARBA" id="ARBA00023242"/>
    </source>
</evidence>
<keyword evidence="5" id="KW-0539">Nucleus</keyword>
<dbReference type="Pfam" id="PF00172">
    <property type="entry name" value="Zn_clus"/>
    <property type="match status" value="1"/>
</dbReference>
<dbReference type="Proteomes" id="UP000242814">
    <property type="component" value="Unassembled WGS sequence"/>
</dbReference>
<dbReference type="CDD" id="cd00067">
    <property type="entry name" value="GAL4"/>
    <property type="match status" value="1"/>
</dbReference>
<dbReference type="GO" id="GO:0000976">
    <property type="term" value="F:transcription cis-regulatory region binding"/>
    <property type="evidence" value="ECO:0007669"/>
    <property type="project" value="TreeGrafter"/>
</dbReference>
<feature type="domain" description="Zn(2)-C6 fungal-type" evidence="7">
    <location>
        <begin position="68"/>
        <end position="111"/>
    </location>
</feature>
<dbReference type="GO" id="GO:0008270">
    <property type="term" value="F:zinc ion binding"/>
    <property type="evidence" value="ECO:0007669"/>
    <property type="project" value="InterPro"/>
</dbReference>
<evidence type="ECO:0000256" key="2">
    <source>
        <dbReference type="ARBA" id="ARBA00023015"/>
    </source>
</evidence>
<gene>
    <name evidence="8" type="ORF">ACO22_01412</name>
</gene>
<evidence type="ECO:0000256" key="6">
    <source>
        <dbReference type="SAM" id="MobiDB-lite"/>
    </source>
</evidence>
<proteinExistence type="predicted"/>
<sequence length="741" mass="82727">MPDRRTNPSPKHAAPLPLIAPKDSAPISTGSGEVLEKSDYPKVKMPVRVRLPPRSRTGCCKTWEAGIAANYAPCITKSRKVKCDEGHPTCGQCSRLGHECDYSPRLSFRDDTFRIKQRMPGVSTTGNAVWDLTSPTLTASSPNPSAGGDNLPPFASLTSDLEREMKAEAYSPGTYHVVVNPESFSSLPEYSDTTDIISVSGYPRSGDDNGVMDREGKRTIRHNRGSSTLTERGDPNVVILSKFEDSIPISSPGHWRTNTRPSPSTSSICNFKFPTKFADEIPVHDLVESFNHTYIDTTDQYGEDTRLLLHFRKVVWSHLVQNASRCDPPPGEVHNVPGSDIFEREAVTFRPLFHAMMAVSALSLSHQEQGQSIAALQHYQETLPFLQSSMRCHEDLSSDGVFLTHFLLLIYEIAAAEPGGSNLWSHHLERLLRIFLMRHEVFKTEKFPFVIWWVCYIDLYALFSGTGTGEFLRAALKADMLPSPKFHLYPLGRDGTSIIYSEEENSLPAILQLNHDIFVLTARLGLLASECRPSSSYANVAAINNSNPSSSHCFPPHMTGNRDKRLFQIQQALQHLWRTSNATILEQQMDLLPSRSKELLQHSTTLFHATFIYSHTSMWPNQCIENGGEPALEISQRTAAILHVATRIVQAGRFDLRFIVFPLFMVGVASSSPSQKMLVLDLLSSIEGNESVGRNVTTTRHVLQIVHQRQNDGYMQKGHALDVDWVEIMVEQGLQMVNFGL</sequence>
<evidence type="ECO:0000256" key="3">
    <source>
        <dbReference type="ARBA" id="ARBA00023125"/>
    </source>
</evidence>
<dbReference type="CDD" id="cd12148">
    <property type="entry name" value="fungal_TF_MHR"/>
    <property type="match status" value="1"/>
</dbReference>
<evidence type="ECO:0000313" key="8">
    <source>
        <dbReference type="EMBL" id="ODH41280.1"/>
    </source>
</evidence>
<dbReference type="GO" id="GO:0045944">
    <property type="term" value="P:positive regulation of transcription by RNA polymerase II"/>
    <property type="evidence" value="ECO:0007669"/>
    <property type="project" value="TreeGrafter"/>
</dbReference>
<keyword evidence="2" id="KW-0805">Transcription regulation</keyword>
<evidence type="ECO:0000259" key="7">
    <source>
        <dbReference type="SMART" id="SM00066"/>
    </source>
</evidence>
<dbReference type="SMART" id="SM00066">
    <property type="entry name" value="GAL4"/>
    <property type="match status" value="1"/>
</dbReference>
<name>A0A1D2JLJ0_PARBR</name>
<reference evidence="8 9" key="1">
    <citation type="submission" date="2016-06" db="EMBL/GenBank/DDBJ databases">
        <authorList>
            <person name="Kjaerup R.B."/>
            <person name="Dalgaard T.S."/>
            <person name="Juul-Madsen H.R."/>
        </authorList>
    </citation>
    <scope>NUCLEOTIDE SEQUENCE [LARGE SCALE GENOMIC DNA]</scope>
    <source>
        <strain evidence="8 9">Pb300</strain>
    </source>
</reference>
<comment type="caution">
    <text evidence="8">The sequence shown here is derived from an EMBL/GenBank/DDBJ whole genome shotgun (WGS) entry which is preliminary data.</text>
</comment>
<dbReference type="SUPFAM" id="SSF57701">
    <property type="entry name" value="Zn2/Cys6 DNA-binding domain"/>
    <property type="match status" value="1"/>
</dbReference>
<dbReference type="AlphaFoldDB" id="A0A1D2JLJ0"/>
<organism evidence="8 9">
    <name type="scientific">Paracoccidioides brasiliensis</name>
    <dbReference type="NCBI Taxonomy" id="121759"/>
    <lineage>
        <taxon>Eukaryota</taxon>
        <taxon>Fungi</taxon>
        <taxon>Dikarya</taxon>
        <taxon>Ascomycota</taxon>
        <taxon>Pezizomycotina</taxon>
        <taxon>Eurotiomycetes</taxon>
        <taxon>Eurotiomycetidae</taxon>
        <taxon>Onygenales</taxon>
        <taxon>Ajellomycetaceae</taxon>
        <taxon>Paracoccidioides</taxon>
    </lineage>
</organism>
<dbReference type="InterPro" id="IPR001138">
    <property type="entry name" value="Zn2Cys6_DnaBD"/>
</dbReference>
<evidence type="ECO:0000256" key="4">
    <source>
        <dbReference type="ARBA" id="ARBA00023163"/>
    </source>
</evidence>
<protein>
    <recommendedName>
        <fullName evidence="7">Zn(2)-C6 fungal-type domain-containing protein</fullName>
    </recommendedName>
</protein>
<keyword evidence="4" id="KW-0804">Transcription</keyword>
<feature type="region of interest" description="Disordered" evidence="6">
    <location>
        <begin position="1"/>
        <end position="33"/>
    </location>
</feature>
<keyword evidence="3" id="KW-0238">DNA-binding</keyword>
<dbReference type="Pfam" id="PF11951">
    <property type="entry name" value="Fungal_trans_2"/>
    <property type="match status" value="1"/>
</dbReference>
<dbReference type="EMBL" id="LZYO01000034">
    <property type="protein sequence ID" value="ODH41280.1"/>
    <property type="molecule type" value="Genomic_DNA"/>
</dbReference>
<dbReference type="VEuPathDB" id="FungiDB:PADG_03955"/>
<dbReference type="PANTHER" id="PTHR37534:SF49">
    <property type="entry name" value="LYSINE BIOSYNTHESIS REGULATORY PROTEIN LYS14"/>
    <property type="match status" value="1"/>
</dbReference>
<dbReference type="VEuPathDB" id="FungiDB:PABG_01362"/>
<dbReference type="InterPro" id="IPR036864">
    <property type="entry name" value="Zn2-C6_fun-type_DNA-bd_sf"/>
</dbReference>
<dbReference type="Gene3D" id="4.10.240.10">
    <property type="entry name" value="Zn(2)-C6 fungal-type DNA-binding domain"/>
    <property type="match status" value="1"/>
</dbReference>
<evidence type="ECO:0000256" key="1">
    <source>
        <dbReference type="ARBA" id="ARBA00004123"/>
    </source>
</evidence>
<dbReference type="PANTHER" id="PTHR37534">
    <property type="entry name" value="TRANSCRIPTIONAL ACTIVATOR PROTEIN UGA3"/>
    <property type="match status" value="1"/>
</dbReference>
<comment type="subcellular location">
    <subcellularLocation>
        <location evidence="1">Nucleus</location>
    </subcellularLocation>
</comment>
<evidence type="ECO:0000313" key="9">
    <source>
        <dbReference type="Proteomes" id="UP000242814"/>
    </source>
</evidence>